<dbReference type="OrthoDB" id="9801098at2"/>
<accession>A0A5B9QZ56</accession>
<dbReference type="RefSeq" id="WP_068139163.1">
    <property type="nucleotide sequence ID" value="NZ_CP042914.1"/>
</dbReference>
<dbReference type="EMBL" id="CP042914">
    <property type="protein sequence ID" value="QEG43150.1"/>
    <property type="molecule type" value="Genomic_DNA"/>
</dbReference>
<dbReference type="InterPro" id="IPR031100">
    <property type="entry name" value="LOG_fam"/>
</dbReference>
<evidence type="ECO:0000313" key="5">
    <source>
        <dbReference type="Proteomes" id="UP000325286"/>
    </source>
</evidence>
<name>A0A5B9QZ56_9BACT</name>
<dbReference type="SUPFAM" id="SSF102405">
    <property type="entry name" value="MCP/YpsA-like"/>
    <property type="match status" value="1"/>
</dbReference>
<keyword evidence="5" id="KW-1185">Reference proteome</keyword>
<sequence>MSTTKQANISLADEDAVKEVLSEAVLGLWEVVNSLTRLRPSKKDRYRVTIFGSARVQPGTFGYEETKRCAAALAEMGCDIITGGGPGLMQAANEGASSAPERAKSIGIRVDLPFEQEINTFVNQTFEHRTFFTRLHQFVLTSDAFVVAPGGIGTVLETLMVWQLLQVHHLNDTPLILVGDMWPGLVEWARTSMLSADSPLASPEDMNIPQCVDNAEQALAVIEKHRAAWLQNQDDKPNPS</sequence>
<organism evidence="4 5">
    <name type="scientific">Roseimaritima ulvae</name>
    <dbReference type="NCBI Taxonomy" id="980254"/>
    <lineage>
        <taxon>Bacteria</taxon>
        <taxon>Pseudomonadati</taxon>
        <taxon>Planctomycetota</taxon>
        <taxon>Planctomycetia</taxon>
        <taxon>Pirellulales</taxon>
        <taxon>Pirellulaceae</taxon>
        <taxon>Roseimaritima</taxon>
    </lineage>
</organism>
<dbReference type="Proteomes" id="UP000325286">
    <property type="component" value="Chromosome"/>
</dbReference>
<dbReference type="KEGG" id="rul:UC8_51950"/>
<evidence type="ECO:0000313" key="4">
    <source>
        <dbReference type="EMBL" id="QEG43150.1"/>
    </source>
</evidence>
<protein>
    <recommendedName>
        <fullName evidence="3">AMP nucleosidase</fullName>
        <ecNumber evidence="2">3.2.2.4</ecNumber>
    </recommendedName>
    <alternativeName>
        <fullName evidence="3">AMP nucleosidase</fullName>
    </alternativeName>
</protein>
<dbReference type="Gene3D" id="3.40.50.450">
    <property type="match status" value="1"/>
</dbReference>
<dbReference type="Pfam" id="PF03641">
    <property type="entry name" value="Lysine_decarbox"/>
    <property type="match status" value="1"/>
</dbReference>
<dbReference type="InterPro" id="IPR052341">
    <property type="entry name" value="LOG_family_nucleotidases"/>
</dbReference>
<dbReference type="AlphaFoldDB" id="A0A5B9QZ56"/>
<dbReference type="EC" id="3.2.2.4" evidence="2"/>
<dbReference type="GO" id="GO:0005829">
    <property type="term" value="C:cytosol"/>
    <property type="evidence" value="ECO:0007669"/>
    <property type="project" value="TreeGrafter"/>
</dbReference>
<reference evidence="4 5" key="1">
    <citation type="submission" date="2019-08" db="EMBL/GenBank/DDBJ databases">
        <title>Deep-cultivation of Planctomycetes and their phenomic and genomic characterization uncovers novel biology.</title>
        <authorList>
            <person name="Wiegand S."/>
            <person name="Jogler M."/>
            <person name="Boedeker C."/>
            <person name="Pinto D."/>
            <person name="Vollmers J."/>
            <person name="Rivas-Marin E."/>
            <person name="Kohn T."/>
            <person name="Peeters S.H."/>
            <person name="Heuer A."/>
            <person name="Rast P."/>
            <person name="Oberbeckmann S."/>
            <person name="Bunk B."/>
            <person name="Jeske O."/>
            <person name="Meyerdierks A."/>
            <person name="Storesund J.E."/>
            <person name="Kallscheuer N."/>
            <person name="Luecker S."/>
            <person name="Lage O.M."/>
            <person name="Pohl T."/>
            <person name="Merkel B.J."/>
            <person name="Hornburger P."/>
            <person name="Mueller R.-W."/>
            <person name="Bruemmer F."/>
            <person name="Labrenz M."/>
            <person name="Spormann A.M."/>
            <person name="Op den Camp H."/>
            <person name="Overmann J."/>
            <person name="Amann R."/>
            <person name="Jetten M.S.M."/>
            <person name="Mascher T."/>
            <person name="Medema M.H."/>
            <person name="Devos D.P."/>
            <person name="Kaster A.-K."/>
            <person name="Ovreas L."/>
            <person name="Rohde M."/>
            <person name="Galperin M.Y."/>
            <person name="Jogler C."/>
        </authorList>
    </citation>
    <scope>NUCLEOTIDE SEQUENCE [LARGE SCALE GENOMIC DNA]</scope>
    <source>
        <strain evidence="4 5">UC8</strain>
    </source>
</reference>
<proteinExistence type="predicted"/>
<dbReference type="PANTHER" id="PTHR43393:SF3">
    <property type="entry name" value="LYSINE DECARBOXYLASE-LIKE PROTEIN"/>
    <property type="match status" value="1"/>
</dbReference>
<dbReference type="GO" id="GO:0008714">
    <property type="term" value="F:AMP nucleosidase activity"/>
    <property type="evidence" value="ECO:0007669"/>
    <property type="project" value="UniProtKB-EC"/>
</dbReference>
<dbReference type="PANTHER" id="PTHR43393">
    <property type="entry name" value="CYTOKININ RIBOSIDE 5'-MONOPHOSPHATE PHOSPHORIBOHYDROLASE"/>
    <property type="match status" value="1"/>
</dbReference>
<evidence type="ECO:0000256" key="3">
    <source>
        <dbReference type="ARBA" id="ARBA00031983"/>
    </source>
</evidence>
<gene>
    <name evidence="4" type="ORF">UC8_51950</name>
</gene>
<comment type="catalytic activity">
    <reaction evidence="1">
        <text>AMP + H2O = D-ribose 5-phosphate + adenine</text>
        <dbReference type="Rhea" id="RHEA:20129"/>
        <dbReference type="ChEBI" id="CHEBI:15377"/>
        <dbReference type="ChEBI" id="CHEBI:16708"/>
        <dbReference type="ChEBI" id="CHEBI:78346"/>
        <dbReference type="ChEBI" id="CHEBI:456215"/>
        <dbReference type="EC" id="3.2.2.4"/>
    </reaction>
</comment>
<evidence type="ECO:0000256" key="1">
    <source>
        <dbReference type="ARBA" id="ARBA00000274"/>
    </source>
</evidence>
<evidence type="ECO:0000256" key="2">
    <source>
        <dbReference type="ARBA" id="ARBA00011985"/>
    </source>
</evidence>